<accession>A0A9D1CMV2</accession>
<gene>
    <name evidence="2" type="ORF">IAA67_00620</name>
</gene>
<organism evidence="2 3">
    <name type="scientific">Candidatus Avoscillospira stercorigallinarum</name>
    <dbReference type="NCBI Taxonomy" id="2840708"/>
    <lineage>
        <taxon>Bacteria</taxon>
        <taxon>Bacillati</taxon>
        <taxon>Bacillota</taxon>
        <taxon>Clostridia</taxon>
        <taxon>Eubacteriales</taxon>
        <taxon>Oscillospiraceae</taxon>
        <taxon>Oscillospiraceae incertae sedis</taxon>
        <taxon>Candidatus Avoscillospira</taxon>
    </lineage>
</organism>
<evidence type="ECO:0000256" key="1">
    <source>
        <dbReference type="SAM" id="SignalP"/>
    </source>
</evidence>
<sequence>MKKRILSFVLFFAMLFSTPAFAASPRIITIRPSISFNGTTANCRVAVSGNHGTDQIEAVIILWDGNDVVEDWYPTGTGSLLFSDTTTVTKGKTYELTVDVTINGREYDTVSIDGTC</sequence>
<feature type="signal peptide" evidence="1">
    <location>
        <begin position="1"/>
        <end position="22"/>
    </location>
</feature>
<comment type="caution">
    <text evidence="2">The sequence shown here is derived from an EMBL/GenBank/DDBJ whole genome shotgun (WGS) entry which is preliminary data.</text>
</comment>
<evidence type="ECO:0008006" key="4">
    <source>
        <dbReference type="Google" id="ProtNLM"/>
    </source>
</evidence>
<reference evidence="2" key="2">
    <citation type="journal article" date="2021" name="PeerJ">
        <title>Extensive microbial diversity within the chicken gut microbiome revealed by metagenomics and culture.</title>
        <authorList>
            <person name="Gilroy R."/>
            <person name="Ravi A."/>
            <person name="Getino M."/>
            <person name="Pursley I."/>
            <person name="Horton D.L."/>
            <person name="Alikhan N.F."/>
            <person name="Baker D."/>
            <person name="Gharbi K."/>
            <person name="Hall N."/>
            <person name="Watson M."/>
            <person name="Adriaenssens E.M."/>
            <person name="Foster-Nyarko E."/>
            <person name="Jarju S."/>
            <person name="Secka A."/>
            <person name="Antonio M."/>
            <person name="Oren A."/>
            <person name="Chaudhuri R.R."/>
            <person name="La Ragione R."/>
            <person name="Hildebrand F."/>
            <person name="Pallen M.J."/>
        </authorList>
    </citation>
    <scope>NUCLEOTIDE SEQUENCE</scope>
    <source>
        <strain evidence="2">ChiSjej2B20-13462</strain>
    </source>
</reference>
<reference evidence="2" key="1">
    <citation type="submission" date="2020-10" db="EMBL/GenBank/DDBJ databases">
        <authorList>
            <person name="Gilroy R."/>
        </authorList>
    </citation>
    <scope>NUCLEOTIDE SEQUENCE</scope>
    <source>
        <strain evidence="2">ChiSjej2B20-13462</strain>
    </source>
</reference>
<dbReference type="EMBL" id="DVFN01000010">
    <property type="protein sequence ID" value="HIQ68825.1"/>
    <property type="molecule type" value="Genomic_DNA"/>
</dbReference>
<feature type="chain" id="PRO_5038431890" description="Ig-like domain-containing protein" evidence="1">
    <location>
        <begin position="23"/>
        <end position="116"/>
    </location>
</feature>
<evidence type="ECO:0000313" key="2">
    <source>
        <dbReference type="EMBL" id="HIQ68825.1"/>
    </source>
</evidence>
<proteinExistence type="predicted"/>
<dbReference type="Proteomes" id="UP000886874">
    <property type="component" value="Unassembled WGS sequence"/>
</dbReference>
<dbReference type="AlphaFoldDB" id="A0A9D1CMV2"/>
<protein>
    <recommendedName>
        <fullName evidence="4">Ig-like domain-containing protein</fullName>
    </recommendedName>
</protein>
<keyword evidence="1" id="KW-0732">Signal</keyword>
<name>A0A9D1CMV2_9FIRM</name>
<evidence type="ECO:0000313" key="3">
    <source>
        <dbReference type="Proteomes" id="UP000886874"/>
    </source>
</evidence>